<sequence>MGAFLSHLTSFRYYFQHPWSRLSLAYLVIFLNFLMFAEDPVSHSQAEAKVAVIGNCFSFMLNRYPGPLWSILKVALWVSAIAGGMIVGKMLIHRALFGNLLHLKMFHRDHGSWMVMFFTSILFLLFFSHVYNLLLTFSDNMRYGIIQGDFMGIRNEYFMRAAALGTWTGDFITAWMVTDMMLQDSLYPHWAKAPRVFWKKTCHRIVLFWLVWFTFTSLVILIICMEVISWDSLNHGLLPSSEVSRAFLASSILVLDLLIVMQDWQFPHFLGNVDINLPGLPTSHIRIRLPRRLCRDQYHVHITGRTPALHHLLPFLLQPACTLINKKKSNRILQTLARTFVWHLCTGVLRN</sequence>
<dbReference type="Proteomes" id="UP000694388">
    <property type="component" value="Unplaced"/>
</dbReference>
<keyword evidence="3" id="KW-1185">Reference proteome</keyword>
<dbReference type="Ensembl" id="ENSEBUT00000025667.1">
    <property type="protein sequence ID" value="ENSEBUP00000025091.1"/>
    <property type="gene ID" value="ENSEBUG00000015474.1"/>
</dbReference>
<reference evidence="2" key="2">
    <citation type="submission" date="2025-09" db="UniProtKB">
        <authorList>
            <consortium name="Ensembl"/>
        </authorList>
    </citation>
    <scope>IDENTIFICATION</scope>
</reference>
<proteinExistence type="predicted"/>
<feature type="transmembrane region" description="Helical" evidence="1">
    <location>
        <begin position="113"/>
        <end position="137"/>
    </location>
</feature>
<evidence type="ECO:0000313" key="2">
    <source>
        <dbReference type="Ensembl" id="ENSEBUP00000025091.1"/>
    </source>
</evidence>
<dbReference type="PANTHER" id="PTHR31226">
    <property type="entry name" value="TRANSMEMBRANE PROTEIN 117"/>
    <property type="match status" value="1"/>
</dbReference>
<name>A0A8C4R6V3_EPTBU</name>
<dbReference type="Pfam" id="PF15113">
    <property type="entry name" value="TMEM117"/>
    <property type="match status" value="1"/>
</dbReference>
<dbReference type="GO" id="GO:0070059">
    <property type="term" value="P:intrinsic apoptotic signaling pathway in response to endoplasmic reticulum stress"/>
    <property type="evidence" value="ECO:0007669"/>
    <property type="project" value="TreeGrafter"/>
</dbReference>
<accession>A0A8C4R6V3</accession>
<keyword evidence="1" id="KW-1133">Transmembrane helix</keyword>
<evidence type="ECO:0000256" key="1">
    <source>
        <dbReference type="SAM" id="Phobius"/>
    </source>
</evidence>
<feature type="transmembrane region" description="Helical" evidence="1">
    <location>
        <begin position="68"/>
        <end position="92"/>
    </location>
</feature>
<feature type="transmembrane region" description="Helical" evidence="1">
    <location>
        <begin position="205"/>
        <end position="228"/>
    </location>
</feature>
<feature type="transmembrane region" description="Helical" evidence="1">
    <location>
        <begin position="243"/>
        <end position="261"/>
    </location>
</feature>
<keyword evidence="1" id="KW-0472">Membrane</keyword>
<dbReference type="OMA" id="RIHITVQ"/>
<reference evidence="2" key="1">
    <citation type="submission" date="2025-08" db="UniProtKB">
        <authorList>
            <consortium name="Ensembl"/>
        </authorList>
    </citation>
    <scope>IDENTIFICATION</scope>
</reference>
<dbReference type="GeneTree" id="ENSGT00390000013052"/>
<evidence type="ECO:0000313" key="3">
    <source>
        <dbReference type="Proteomes" id="UP000694388"/>
    </source>
</evidence>
<protein>
    <submittedName>
        <fullName evidence="2">Transmembrane protein 117</fullName>
    </submittedName>
</protein>
<organism evidence="2 3">
    <name type="scientific">Eptatretus burgeri</name>
    <name type="common">Inshore hagfish</name>
    <dbReference type="NCBI Taxonomy" id="7764"/>
    <lineage>
        <taxon>Eukaryota</taxon>
        <taxon>Metazoa</taxon>
        <taxon>Chordata</taxon>
        <taxon>Craniata</taxon>
        <taxon>Vertebrata</taxon>
        <taxon>Cyclostomata</taxon>
        <taxon>Myxini</taxon>
        <taxon>Myxiniformes</taxon>
        <taxon>Myxinidae</taxon>
        <taxon>Eptatretinae</taxon>
        <taxon>Eptatretus</taxon>
    </lineage>
</organism>
<dbReference type="InterPro" id="IPR029370">
    <property type="entry name" value="TMEM117"/>
</dbReference>
<feature type="transmembrane region" description="Helical" evidence="1">
    <location>
        <begin position="21"/>
        <end position="37"/>
    </location>
</feature>
<dbReference type="PANTHER" id="PTHR31226:SF1">
    <property type="entry name" value="TRANSMEMBRANE PROTEIN 117"/>
    <property type="match status" value="1"/>
</dbReference>
<dbReference type="AlphaFoldDB" id="A0A8C4R6V3"/>
<keyword evidence="1" id="KW-0812">Transmembrane</keyword>